<comment type="caution">
    <text evidence="3">The sequence shown here is derived from an EMBL/GenBank/DDBJ whole genome shotgun (WGS) entry which is preliminary data.</text>
</comment>
<accession>A0A370DAJ6</accession>
<keyword evidence="2" id="KW-0472">Membrane</keyword>
<proteinExistence type="predicted"/>
<dbReference type="Gene3D" id="1.25.40.10">
    <property type="entry name" value="Tetratricopeptide repeat domain"/>
    <property type="match status" value="1"/>
</dbReference>
<dbReference type="Proteomes" id="UP000254771">
    <property type="component" value="Unassembled WGS sequence"/>
</dbReference>
<gene>
    <name evidence="3" type="ORF">DIZ78_15840</name>
</gene>
<keyword evidence="2" id="KW-1133">Transmembrane helix</keyword>
<keyword evidence="4" id="KW-1185">Reference proteome</keyword>
<keyword evidence="2" id="KW-0812">Transmembrane</keyword>
<dbReference type="InterPro" id="IPR011990">
    <property type="entry name" value="TPR-like_helical_dom_sf"/>
</dbReference>
<evidence type="ECO:0000256" key="1">
    <source>
        <dbReference type="SAM" id="MobiDB-lite"/>
    </source>
</evidence>
<dbReference type="SUPFAM" id="SSF81901">
    <property type="entry name" value="HCP-like"/>
    <property type="match status" value="1"/>
</dbReference>
<reference evidence="3 4" key="1">
    <citation type="journal article" date="2018" name="ISME J.">
        <title>Endosymbiont genomes yield clues of tubeworm success.</title>
        <authorList>
            <person name="Li Y."/>
            <person name="Liles M.R."/>
            <person name="Halanych K.M."/>
        </authorList>
    </citation>
    <scope>NUCLEOTIDE SEQUENCE [LARGE SCALE GENOMIC DNA]</scope>
    <source>
        <strain evidence="3">A1462</strain>
    </source>
</reference>
<dbReference type="EMBL" id="QFXE01000021">
    <property type="protein sequence ID" value="RDH81918.1"/>
    <property type="molecule type" value="Genomic_DNA"/>
</dbReference>
<name>A0A370DAJ6_9GAMM</name>
<dbReference type="AlphaFoldDB" id="A0A370DAJ6"/>
<evidence type="ECO:0000313" key="3">
    <source>
        <dbReference type="EMBL" id="RDH81918.1"/>
    </source>
</evidence>
<evidence type="ECO:0000256" key="2">
    <source>
        <dbReference type="SAM" id="Phobius"/>
    </source>
</evidence>
<feature type="region of interest" description="Disordered" evidence="1">
    <location>
        <begin position="1"/>
        <end position="20"/>
    </location>
</feature>
<protein>
    <submittedName>
        <fullName evidence="3">Deoxyribonuclease</fullName>
    </submittedName>
</protein>
<organism evidence="3 4">
    <name type="scientific">endosymbiont of Escarpia spicata</name>
    <dbReference type="NCBI Taxonomy" id="2200908"/>
    <lineage>
        <taxon>Bacteria</taxon>
        <taxon>Pseudomonadati</taxon>
        <taxon>Pseudomonadota</taxon>
        <taxon>Gammaproteobacteria</taxon>
        <taxon>sulfur-oxidizing symbionts</taxon>
    </lineage>
</organism>
<feature type="transmembrane region" description="Helical" evidence="2">
    <location>
        <begin position="26"/>
        <end position="45"/>
    </location>
</feature>
<sequence>MNSPDPTTHDKPASGSPRPGNGRIRLILALGAVALLIFWFYPMLFTKEVSPEIPQEEIDPIIRAQIEAAKLPDKESAESAPVEIESKPDTIDIQTAKIEMPQTLPPPSPDLEEGEAARILIASIRNGRENLELNQLSQRADSFQQEGKTTDAYLLYFFAARQGHADSALILGKMNDPATFDADNEVLEQPDPTQAFKWYSMAAGNGLSEAQTRLATLHDTIEQAAANGDPQAQRLLLNWQ</sequence>
<evidence type="ECO:0000313" key="4">
    <source>
        <dbReference type="Proteomes" id="UP000254771"/>
    </source>
</evidence>